<evidence type="ECO:0000313" key="4">
    <source>
        <dbReference type="EMBL" id="MBY5957139.1"/>
    </source>
</evidence>
<feature type="transmembrane region" description="Helical" evidence="3">
    <location>
        <begin position="46"/>
        <end position="71"/>
    </location>
</feature>
<evidence type="ECO:0000256" key="3">
    <source>
        <dbReference type="SAM" id="Phobius"/>
    </source>
</evidence>
<comment type="caution">
    <text evidence="4">The sequence shown here is derived from an EMBL/GenBank/DDBJ whole genome shotgun (WGS) entry which is preliminary data.</text>
</comment>
<evidence type="ECO:0000313" key="5">
    <source>
        <dbReference type="Proteomes" id="UP000753961"/>
    </source>
</evidence>
<feature type="transmembrane region" description="Helical" evidence="3">
    <location>
        <begin position="21"/>
        <end position="40"/>
    </location>
</feature>
<feature type="coiled-coil region" evidence="1">
    <location>
        <begin position="100"/>
        <end position="127"/>
    </location>
</feature>
<protein>
    <submittedName>
        <fullName evidence="4">Uncharacterized protein</fullName>
    </submittedName>
</protein>
<evidence type="ECO:0000256" key="2">
    <source>
        <dbReference type="SAM" id="MobiDB-lite"/>
    </source>
</evidence>
<accession>A0A953HL88</accession>
<keyword evidence="1" id="KW-0175">Coiled coil</keyword>
<feature type="region of interest" description="Disordered" evidence="2">
    <location>
        <begin position="310"/>
        <end position="345"/>
    </location>
</feature>
<gene>
    <name evidence="4" type="ORF">KUV50_03255</name>
</gene>
<dbReference type="RefSeq" id="WP_222578662.1">
    <property type="nucleotide sequence ID" value="NZ_JAHVHU010000004.1"/>
</dbReference>
<proteinExistence type="predicted"/>
<keyword evidence="5" id="KW-1185">Reference proteome</keyword>
<keyword evidence="3" id="KW-0472">Membrane</keyword>
<evidence type="ECO:0000256" key="1">
    <source>
        <dbReference type="SAM" id="Coils"/>
    </source>
</evidence>
<organism evidence="4 5">
    <name type="scientific">Membranihabitans marinus</name>
    <dbReference type="NCBI Taxonomy" id="1227546"/>
    <lineage>
        <taxon>Bacteria</taxon>
        <taxon>Pseudomonadati</taxon>
        <taxon>Bacteroidota</taxon>
        <taxon>Saprospiria</taxon>
        <taxon>Saprospirales</taxon>
        <taxon>Saprospiraceae</taxon>
        <taxon>Membranihabitans</taxon>
    </lineage>
</organism>
<dbReference type="EMBL" id="JAHVHU010000004">
    <property type="protein sequence ID" value="MBY5957139.1"/>
    <property type="molecule type" value="Genomic_DNA"/>
</dbReference>
<keyword evidence="3" id="KW-0812">Transmembrane</keyword>
<dbReference type="AlphaFoldDB" id="A0A953HL88"/>
<feature type="compositionally biased region" description="Acidic residues" evidence="2">
    <location>
        <begin position="335"/>
        <end position="345"/>
    </location>
</feature>
<keyword evidence="3" id="KW-1133">Transmembrane helix</keyword>
<sequence length="345" mass="39334">MSDLQSFKTAKPKSFWKKPEGMTGALFLGGILLGGGYLIATNMAAIVALMSNVLYLSLILIALAVILYMVLDPRMRNLVWYMYKSVMRWVTSLFVQIDPIGILKSYVQDLEDNLKKLSKQIGSLRGQMRRMKTLMSDNDKEIENSMLMAKKAREMNNENQMLLSSRKAARLKESNQKYHALHKKMSVLYRVLSKMYSNSEVLLEDTKDQVKLKEQERKAIRTSYSAMKNAMDIISGSGSKREMFDAALENIADDLANKVGEMEHFMEMSSSVMDSVDLQNGVFEEQGLKMLEEWEKNSTIMLLGEGTPSMEEDFLDLDDRPTDPIRVQRGKKSEDGEESYEGLFE</sequence>
<reference evidence="4" key="1">
    <citation type="submission" date="2021-06" db="EMBL/GenBank/DDBJ databases">
        <title>44 bacteria genomes isolated from Dapeng, Shenzhen.</title>
        <authorList>
            <person name="Zheng W."/>
            <person name="Yu S."/>
            <person name="Huang Y."/>
        </authorList>
    </citation>
    <scope>NUCLEOTIDE SEQUENCE</scope>
    <source>
        <strain evidence="4">DP5N28-2</strain>
    </source>
</reference>
<dbReference type="Proteomes" id="UP000753961">
    <property type="component" value="Unassembled WGS sequence"/>
</dbReference>
<name>A0A953HL88_9BACT</name>